<keyword evidence="1" id="KW-1133">Transmembrane helix</keyword>
<dbReference type="Pfam" id="PF07690">
    <property type="entry name" value="MFS_1"/>
    <property type="match status" value="1"/>
</dbReference>
<keyword evidence="1" id="KW-0812">Transmembrane</keyword>
<feature type="transmembrane region" description="Helical" evidence="1">
    <location>
        <begin position="345"/>
        <end position="364"/>
    </location>
</feature>
<dbReference type="SUPFAM" id="SSF103473">
    <property type="entry name" value="MFS general substrate transporter"/>
    <property type="match status" value="1"/>
</dbReference>
<organism evidence="2 3">
    <name type="scientific">Cylindrospermopsis raciborskii CENA303</name>
    <dbReference type="NCBI Taxonomy" id="1170769"/>
    <lineage>
        <taxon>Bacteria</taxon>
        <taxon>Bacillati</taxon>
        <taxon>Cyanobacteriota</taxon>
        <taxon>Cyanophyceae</taxon>
        <taxon>Nostocales</taxon>
        <taxon>Aphanizomenonaceae</taxon>
        <taxon>Cylindrospermopsis</taxon>
    </lineage>
</organism>
<dbReference type="PANTHER" id="PTHR23528">
    <property type="match status" value="1"/>
</dbReference>
<feature type="transmembrane region" description="Helical" evidence="1">
    <location>
        <begin position="370"/>
        <end position="388"/>
    </location>
</feature>
<feature type="transmembrane region" description="Helical" evidence="1">
    <location>
        <begin position="285"/>
        <end position="303"/>
    </location>
</feature>
<feature type="transmembrane region" description="Helical" evidence="1">
    <location>
        <begin position="211"/>
        <end position="235"/>
    </location>
</feature>
<dbReference type="PANTHER" id="PTHR23528:SF1">
    <property type="entry name" value="MAJOR FACILITATOR SUPERFAMILY (MFS) PROFILE DOMAIN-CONTAINING PROTEIN"/>
    <property type="match status" value="1"/>
</dbReference>
<dbReference type="InterPro" id="IPR011701">
    <property type="entry name" value="MFS"/>
</dbReference>
<proteinExistence type="predicted"/>
<comment type="caution">
    <text evidence="2">The sequence shown here is derived from an EMBL/GenBank/DDBJ whole genome shotgun (WGS) entry which is preliminary data.</text>
</comment>
<keyword evidence="1" id="KW-0472">Membrane</keyword>
<feature type="transmembrane region" description="Helical" evidence="1">
    <location>
        <begin position="309"/>
        <end position="333"/>
    </location>
</feature>
<dbReference type="InterPro" id="IPR036259">
    <property type="entry name" value="MFS_trans_sf"/>
</dbReference>
<feature type="transmembrane region" description="Helical" evidence="1">
    <location>
        <begin position="12"/>
        <end position="32"/>
    </location>
</feature>
<feature type="transmembrane region" description="Helical" evidence="1">
    <location>
        <begin position="179"/>
        <end position="199"/>
    </location>
</feature>
<feature type="transmembrane region" description="Helical" evidence="1">
    <location>
        <begin position="52"/>
        <end position="71"/>
    </location>
</feature>
<dbReference type="EMBL" id="NBYN01000042">
    <property type="protein sequence ID" value="OSO90767.1"/>
    <property type="molecule type" value="Genomic_DNA"/>
</dbReference>
<feature type="transmembrane region" description="Helical" evidence="1">
    <location>
        <begin position="83"/>
        <end position="106"/>
    </location>
</feature>
<name>A0A1X4G755_9CYAN</name>
<sequence>MSIYKSKFSILWKQVWALAGVQGAITLSWLVYNSYLPQLLTQFGFPSSLAPLILIIENALAVIMEPLMGALSDQSQRKFATRFPLISLGVILSSTLLIAIPCMVTFVSPSQVFRGLLPLTLIAWSLTMTIFRSPALSLLIKYSMPSELPLAVSFITFAGGVVGAFRGVAHQFILSLGAIWSFAIASFVLLGAGMVLRFFHPPEIPALPKNFPASTIPFHNLSFIFLTGFTMSWGSRLLMDTLGKTLKTQLSPDRITITMLSFGLALALASLPAGFCASRFGNRPMMILGIIVTTISVSTMIIFPVPIPFIILLIVSLIVGFSLITNGIIPFILQSTPPRWSGLGIGTYFGGFSLAMSLFGSLFSPAISPFVAGISAALAFSVSSICIFSTKIEYKRP</sequence>
<protein>
    <submittedName>
        <fullName evidence="2">MFS transporter</fullName>
    </submittedName>
</protein>
<feature type="transmembrane region" description="Helical" evidence="1">
    <location>
        <begin position="151"/>
        <end position="173"/>
    </location>
</feature>
<evidence type="ECO:0000313" key="2">
    <source>
        <dbReference type="EMBL" id="OSO90767.1"/>
    </source>
</evidence>
<dbReference type="AlphaFoldDB" id="A0A1X4G755"/>
<dbReference type="GO" id="GO:0022857">
    <property type="term" value="F:transmembrane transporter activity"/>
    <property type="evidence" value="ECO:0007669"/>
    <property type="project" value="InterPro"/>
</dbReference>
<dbReference type="Gene3D" id="1.20.1250.20">
    <property type="entry name" value="MFS general substrate transporter like domains"/>
    <property type="match status" value="2"/>
</dbReference>
<reference evidence="3" key="1">
    <citation type="submission" date="2017-04" db="EMBL/GenBank/DDBJ databases">
        <authorList>
            <person name="Abreu V.A."/>
            <person name="Popin R.V."/>
            <person name="Rigonato J."/>
            <person name="Andreote A.P."/>
            <person name="Schaker P.C."/>
            <person name="Hoff-Risseti C."/>
            <person name="Alvarenga D.O."/>
            <person name="Varani A.M."/>
            <person name="Fiore M.F."/>
        </authorList>
    </citation>
    <scope>NUCLEOTIDE SEQUENCE [LARGE SCALE GENOMIC DNA]</scope>
    <source>
        <strain evidence="3">CENA303</strain>
    </source>
</reference>
<feature type="transmembrane region" description="Helical" evidence="1">
    <location>
        <begin position="255"/>
        <end position="278"/>
    </location>
</feature>
<feature type="transmembrane region" description="Helical" evidence="1">
    <location>
        <begin position="112"/>
        <end position="131"/>
    </location>
</feature>
<dbReference type="Proteomes" id="UP000192997">
    <property type="component" value="Unassembled WGS sequence"/>
</dbReference>
<evidence type="ECO:0000313" key="3">
    <source>
        <dbReference type="Proteomes" id="UP000192997"/>
    </source>
</evidence>
<dbReference type="RefSeq" id="WP_085728021.1">
    <property type="nucleotide sequence ID" value="NZ_NBYN01000042.1"/>
</dbReference>
<gene>
    <name evidence="2" type="ORF">B7O87_08080</name>
</gene>
<evidence type="ECO:0000256" key="1">
    <source>
        <dbReference type="SAM" id="Phobius"/>
    </source>
</evidence>
<accession>A0A1X4G755</accession>